<accession>A0A3E0HHQ9</accession>
<reference evidence="3 4" key="1">
    <citation type="submission" date="2018-08" db="EMBL/GenBank/DDBJ databases">
        <title>Genomic Encyclopedia of Archaeal and Bacterial Type Strains, Phase II (KMG-II): from individual species to whole genera.</title>
        <authorList>
            <person name="Goeker M."/>
        </authorList>
    </citation>
    <scope>NUCLEOTIDE SEQUENCE [LARGE SCALE GENOMIC DNA]</scope>
    <source>
        <strain evidence="3 4">DSM 45791</strain>
    </source>
</reference>
<evidence type="ECO:0000313" key="4">
    <source>
        <dbReference type="Proteomes" id="UP000256269"/>
    </source>
</evidence>
<keyword evidence="4" id="KW-1185">Reference proteome</keyword>
<dbReference type="GO" id="GO:0015930">
    <property type="term" value="F:glutamate synthase activity"/>
    <property type="evidence" value="ECO:0007669"/>
    <property type="project" value="InterPro"/>
</dbReference>
<dbReference type="InterPro" id="IPR002932">
    <property type="entry name" value="Glu_synthdom"/>
</dbReference>
<gene>
    <name evidence="3" type="ORF">BCF44_107109</name>
</gene>
<dbReference type="EMBL" id="QUNO01000007">
    <property type="protein sequence ID" value="REH45977.1"/>
    <property type="molecule type" value="Genomic_DNA"/>
</dbReference>
<dbReference type="InterPro" id="IPR013785">
    <property type="entry name" value="Aldolase_TIM"/>
</dbReference>
<proteinExistence type="inferred from homology"/>
<organism evidence="3 4">
    <name type="scientific">Kutzneria buriramensis</name>
    <dbReference type="NCBI Taxonomy" id="1045776"/>
    <lineage>
        <taxon>Bacteria</taxon>
        <taxon>Bacillati</taxon>
        <taxon>Actinomycetota</taxon>
        <taxon>Actinomycetes</taxon>
        <taxon>Pseudonocardiales</taxon>
        <taxon>Pseudonocardiaceae</taxon>
        <taxon>Kutzneria</taxon>
    </lineage>
</organism>
<evidence type="ECO:0000313" key="3">
    <source>
        <dbReference type="EMBL" id="REH45977.1"/>
    </source>
</evidence>
<protein>
    <submittedName>
        <fullName evidence="3">Glutamate synthase-like protein</fullName>
    </submittedName>
</protein>
<dbReference type="Gene3D" id="3.20.20.70">
    <property type="entry name" value="Aldolase class I"/>
    <property type="match status" value="1"/>
</dbReference>
<dbReference type="Proteomes" id="UP000256269">
    <property type="component" value="Unassembled WGS sequence"/>
</dbReference>
<comment type="similarity">
    <text evidence="1">Belongs to the glutamate synthase family.</text>
</comment>
<evidence type="ECO:0000259" key="2">
    <source>
        <dbReference type="Pfam" id="PF01645"/>
    </source>
</evidence>
<dbReference type="SUPFAM" id="SSF51395">
    <property type="entry name" value="FMN-linked oxidoreductases"/>
    <property type="match status" value="1"/>
</dbReference>
<name>A0A3E0HHQ9_9PSEU</name>
<dbReference type="OrthoDB" id="3424786at2"/>
<sequence length="415" mass="43984">MTPSRAPGLPVGEIRSRARDGVQAVFPPCDTYGNVLFGAAGVDGSSGYVDDIDAARLVPSIFVPQRLEKLIEVGREPMHGDVSLDTTIGGFRAAMPVYVSALAPPVDAADELGLALCRQAGRLGLPMVIGQTVLPNCHDRLAPGAELPVLARIRSYVAELPAGYGGVVVQQAAQDADTEMWQLVYRDPAVRPLLDSGRLALEFRVGQGAAPGLGSMAVVADGTVGESAYRHLVAPAHRPEQAVWAGNPGTVTGEMLRELIRLMRDRFPLARAWIKLPPGRDVLEAALTAWHGGADAVTVDGGEAGTAWAPYRFLDHVGLSLGDCLRRIGRQSACLLVSGRMWEGTRAVKSIALGATAIGLGRAAVLAVEEDPAEGLVRLVQCLELEMRLLISAMGKYSPRTLDVTDVQWPHCAGC</sequence>
<evidence type="ECO:0000256" key="1">
    <source>
        <dbReference type="ARBA" id="ARBA00009716"/>
    </source>
</evidence>
<feature type="domain" description="Glutamate synthase" evidence="2">
    <location>
        <begin position="162"/>
        <end position="368"/>
    </location>
</feature>
<dbReference type="AlphaFoldDB" id="A0A3E0HHQ9"/>
<dbReference type="RefSeq" id="WP_116176145.1">
    <property type="nucleotide sequence ID" value="NZ_CP144375.1"/>
</dbReference>
<comment type="caution">
    <text evidence="3">The sequence shown here is derived from an EMBL/GenBank/DDBJ whole genome shotgun (WGS) entry which is preliminary data.</text>
</comment>
<dbReference type="GO" id="GO:0006537">
    <property type="term" value="P:glutamate biosynthetic process"/>
    <property type="evidence" value="ECO:0007669"/>
    <property type="project" value="InterPro"/>
</dbReference>
<dbReference type="Pfam" id="PF01645">
    <property type="entry name" value="Glu_synthase"/>
    <property type="match status" value="1"/>
</dbReference>